<evidence type="ECO:0000256" key="2">
    <source>
        <dbReference type="SAM" id="SignalP"/>
    </source>
</evidence>
<protein>
    <recommendedName>
        <fullName evidence="3">LppM domain-containing protein</fullName>
    </recommendedName>
</protein>
<feature type="transmembrane region" description="Helical" evidence="1">
    <location>
        <begin position="204"/>
        <end position="223"/>
    </location>
</feature>
<evidence type="ECO:0000313" key="5">
    <source>
        <dbReference type="Proteomes" id="UP000660110"/>
    </source>
</evidence>
<evidence type="ECO:0000313" key="4">
    <source>
        <dbReference type="EMBL" id="GGF18666.1"/>
    </source>
</evidence>
<dbReference type="PROSITE" id="PS51257">
    <property type="entry name" value="PROKAR_LIPOPROTEIN"/>
    <property type="match status" value="1"/>
</dbReference>
<dbReference type="EMBL" id="BMEL01000002">
    <property type="protein sequence ID" value="GGF18666.1"/>
    <property type="molecule type" value="Genomic_DNA"/>
</dbReference>
<keyword evidence="1" id="KW-0472">Membrane</keyword>
<sequence>MNKRIIMALMVLALLLAGCVKGDFAVEINKDGSGVNTITLGVEEATFAQFGGDEGMLDDTNQDLETQGYTVEELDEEGYIGIKATKEFEDAGEMDFIPDTANMEQGDVDPSAAQEDINFTVDEGFFTDTYRLEGSFDLGGAFDLGGVEQMIANQMDLTFTLDLPIQAKEHNADEEDGSTLTWDINPTGSNDIMVEADAPNVTNIIIVGAAALAVIAIVIFLWMRKKR</sequence>
<dbReference type="Pfam" id="PF21946">
    <property type="entry name" value="LppM"/>
    <property type="match status" value="1"/>
</dbReference>
<evidence type="ECO:0000259" key="3">
    <source>
        <dbReference type="Pfam" id="PF21946"/>
    </source>
</evidence>
<feature type="signal peptide" evidence="2">
    <location>
        <begin position="1"/>
        <end position="25"/>
    </location>
</feature>
<keyword evidence="1" id="KW-1133">Transmembrane helix</keyword>
<dbReference type="InterPro" id="IPR053807">
    <property type="entry name" value="LppM"/>
</dbReference>
<name>A0A917B299_HALAA</name>
<feature type="chain" id="PRO_5038788558" description="LppM domain-containing protein" evidence="2">
    <location>
        <begin position="26"/>
        <end position="227"/>
    </location>
</feature>
<dbReference type="AlphaFoldDB" id="A0A917B299"/>
<dbReference type="Proteomes" id="UP000660110">
    <property type="component" value="Unassembled WGS sequence"/>
</dbReference>
<keyword evidence="5" id="KW-1185">Reference proteome</keyword>
<accession>A0A917B299</accession>
<proteinExistence type="predicted"/>
<reference evidence="4" key="1">
    <citation type="journal article" date="2014" name="Int. J. Syst. Evol. Microbiol.">
        <title>Complete genome sequence of Corynebacterium casei LMG S-19264T (=DSM 44701T), isolated from a smear-ripened cheese.</title>
        <authorList>
            <consortium name="US DOE Joint Genome Institute (JGI-PGF)"/>
            <person name="Walter F."/>
            <person name="Albersmeier A."/>
            <person name="Kalinowski J."/>
            <person name="Ruckert C."/>
        </authorList>
    </citation>
    <scope>NUCLEOTIDE SEQUENCE</scope>
    <source>
        <strain evidence="4">CGMCC 1.12153</strain>
    </source>
</reference>
<evidence type="ECO:0000256" key="1">
    <source>
        <dbReference type="SAM" id="Phobius"/>
    </source>
</evidence>
<organism evidence="4 5">
    <name type="scientific">Halobacillus andaensis</name>
    <dbReference type="NCBI Taxonomy" id="1176239"/>
    <lineage>
        <taxon>Bacteria</taxon>
        <taxon>Bacillati</taxon>
        <taxon>Bacillota</taxon>
        <taxon>Bacilli</taxon>
        <taxon>Bacillales</taxon>
        <taxon>Bacillaceae</taxon>
        <taxon>Halobacillus</taxon>
    </lineage>
</organism>
<keyword evidence="1" id="KW-0812">Transmembrane</keyword>
<dbReference type="RefSeq" id="WP_188377055.1">
    <property type="nucleotide sequence ID" value="NZ_BMEL01000002.1"/>
</dbReference>
<feature type="domain" description="LppM" evidence="3">
    <location>
        <begin position="23"/>
        <end position="197"/>
    </location>
</feature>
<reference evidence="4" key="2">
    <citation type="submission" date="2020-09" db="EMBL/GenBank/DDBJ databases">
        <authorList>
            <person name="Sun Q."/>
            <person name="Zhou Y."/>
        </authorList>
    </citation>
    <scope>NUCLEOTIDE SEQUENCE</scope>
    <source>
        <strain evidence="4">CGMCC 1.12153</strain>
    </source>
</reference>
<comment type="caution">
    <text evidence="4">The sequence shown here is derived from an EMBL/GenBank/DDBJ whole genome shotgun (WGS) entry which is preliminary data.</text>
</comment>
<gene>
    <name evidence="4" type="ORF">GCM10010954_16820</name>
</gene>
<keyword evidence="2" id="KW-0732">Signal</keyword>